<evidence type="ECO:0000256" key="3">
    <source>
        <dbReference type="ARBA" id="ARBA00023080"/>
    </source>
</evidence>
<feature type="site" description="Important for substrate specificity" evidence="4">
    <location>
        <position position="76"/>
    </location>
</feature>
<evidence type="ECO:0000256" key="2">
    <source>
        <dbReference type="ARBA" id="ARBA00022801"/>
    </source>
</evidence>
<dbReference type="PANTHER" id="PTHR43213">
    <property type="entry name" value="BIFUNCTIONAL DTTP/UTP PYROPHOSPHATASE/METHYLTRANSFERASE PROTEIN-RELATED"/>
    <property type="match status" value="1"/>
</dbReference>
<dbReference type="PIRSF" id="PIRSF006305">
    <property type="entry name" value="Maf"/>
    <property type="match status" value="1"/>
</dbReference>
<evidence type="ECO:0000256" key="1">
    <source>
        <dbReference type="ARBA" id="ARBA00001968"/>
    </source>
</evidence>
<dbReference type="GO" id="GO:0009117">
    <property type="term" value="P:nucleotide metabolic process"/>
    <property type="evidence" value="ECO:0007669"/>
    <property type="project" value="UniProtKB-KW"/>
</dbReference>
<comment type="similarity">
    <text evidence="4">Belongs to the Maf family. YhdE subfamily.</text>
</comment>
<organism evidence="5 6">
    <name type="scientific">Salinicola corii</name>
    <dbReference type="NCBI Taxonomy" id="2606937"/>
    <lineage>
        <taxon>Bacteria</taxon>
        <taxon>Pseudomonadati</taxon>
        <taxon>Pseudomonadota</taxon>
        <taxon>Gammaproteobacteria</taxon>
        <taxon>Oceanospirillales</taxon>
        <taxon>Halomonadaceae</taxon>
        <taxon>Salinicola</taxon>
    </lineage>
</organism>
<feature type="active site" description="Proton acceptor" evidence="4">
    <location>
        <position position="75"/>
    </location>
</feature>
<sequence length="209" mass="21761">MHAASRSAPVLRLASASPRRRELLASIGVVVEVAPADIDETRLKGESSENFVSRLAREKAEAGQAGSALPTLGADTVVVCDDTIFGKPEDEAHAREMLMTLSGREHRVLSAVAVLGPRGLVETRVSTRVVMRRIDEAEASAYWTTGEPLGKAGGYAIQGLASVFVDHLEGSYSAVVGLPLAETAALLRAQGVSLWGGTLPDIGSSGGAS</sequence>
<dbReference type="CDD" id="cd00555">
    <property type="entry name" value="Maf"/>
    <property type="match status" value="1"/>
</dbReference>
<dbReference type="NCBIfam" id="TIGR00172">
    <property type="entry name" value="maf"/>
    <property type="match status" value="1"/>
</dbReference>
<dbReference type="EMBL" id="VTPX01000001">
    <property type="protein sequence ID" value="KAA0020848.1"/>
    <property type="molecule type" value="Genomic_DNA"/>
</dbReference>
<gene>
    <name evidence="5" type="ORF">F0A16_03450</name>
</gene>
<dbReference type="HAMAP" id="MF_00528">
    <property type="entry name" value="Maf"/>
    <property type="match status" value="1"/>
</dbReference>
<dbReference type="EC" id="3.6.1.9" evidence="4"/>
<keyword evidence="3 4" id="KW-0546">Nucleotide metabolism</keyword>
<dbReference type="GO" id="GO:0047429">
    <property type="term" value="F:nucleoside triphosphate diphosphatase activity"/>
    <property type="evidence" value="ECO:0007669"/>
    <property type="project" value="UniProtKB-EC"/>
</dbReference>
<comment type="caution">
    <text evidence="5">The sequence shown here is derived from an EMBL/GenBank/DDBJ whole genome shotgun (WGS) entry which is preliminary data.</text>
</comment>
<comment type="function">
    <text evidence="4">Nucleoside triphosphate pyrophosphatase that hydrolyzes dTTP and UTP. May have a dual role in cell division arrest and in preventing the incorporation of modified nucleotides into cellular nucleic acids.</text>
</comment>
<evidence type="ECO:0000313" key="5">
    <source>
        <dbReference type="EMBL" id="KAA0020848.1"/>
    </source>
</evidence>
<comment type="cofactor">
    <cofactor evidence="1 4">
        <name>a divalent metal cation</name>
        <dbReference type="ChEBI" id="CHEBI:60240"/>
    </cofactor>
</comment>
<dbReference type="InterPro" id="IPR029001">
    <property type="entry name" value="ITPase-like_fam"/>
</dbReference>
<comment type="subcellular location">
    <subcellularLocation>
        <location evidence="4">Cytoplasm</location>
    </subcellularLocation>
</comment>
<dbReference type="Gene3D" id="3.90.950.10">
    <property type="match status" value="1"/>
</dbReference>
<evidence type="ECO:0000313" key="6">
    <source>
        <dbReference type="Proteomes" id="UP000466024"/>
    </source>
</evidence>
<protein>
    <recommendedName>
        <fullName evidence="4">dTTP/UTP pyrophosphatase</fullName>
        <shortName evidence="4">dTTPase/UTPase</shortName>
        <ecNumber evidence="4">3.6.1.9</ecNumber>
    </recommendedName>
    <alternativeName>
        <fullName evidence="4">Nucleoside triphosphate pyrophosphatase</fullName>
    </alternativeName>
    <alternativeName>
        <fullName evidence="4">Nucleotide pyrophosphatase</fullName>
        <shortName evidence="4">Nucleotide PPase</shortName>
    </alternativeName>
</protein>
<feature type="site" description="Important for substrate specificity" evidence="4">
    <location>
        <position position="158"/>
    </location>
</feature>
<dbReference type="PANTHER" id="PTHR43213:SF5">
    <property type="entry name" value="BIFUNCTIONAL DTTP_UTP PYROPHOSPHATASE_METHYLTRANSFERASE PROTEIN-RELATED"/>
    <property type="match status" value="1"/>
</dbReference>
<dbReference type="RefSeq" id="WP_149433965.1">
    <property type="nucleotide sequence ID" value="NZ_VTPX01000001.1"/>
</dbReference>
<keyword evidence="2 4" id="KW-0378">Hydrolase</keyword>
<comment type="catalytic activity">
    <reaction evidence="4">
        <text>dTTP + H2O = dTMP + diphosphate + H(+)</text>
        <dbReference type="Rhea" id="RHEA:28534"/>
        <dbReference type="ChEBI" id="CHEBI:15377"/>
        <dbReference type="ChEBI" id="CHEBI:15378"/>
        <dbReference type="ChEBI" id="CHEBI:33019"/>
        <dbReference type="ChEBI" id="CHEBI:37568"/>
        <dbReference type="ChEBI" id="CHEBI:63528"/>
        <dbReference type="EC" id="3.6.1.9"/>
    </reaction>
</comment>
<reference evidence="5 6" key="1">
    <citation type="submission" date="2019-08" db="EMBL/GenBank/DDBJ databases">
        <title>Bioinformatics analysis of the strain L3 and L5.</title>
        <authorList>
            <person name="Li X."/>
        </authorList>
    </citation>
    <scope>NUCLEOTIDE SEQUENCE [LARGE SCALE GENOMIC DNA]</scope>
    <source>
        <strain evidence="5 6">L3</strain>
    </source>
</reference>
<name>A0A640WJQ0_9GAMM</name>
<dbReference type="GO" id="GO:0005737">
    <property type="term" value="C:cytoplasm"/>
    <property type="evidence" value="ECO:0007669"/>
    <property type="project" value="UniProtKB-SubCell"/>
</dbReference>
<keyword evidence="6" id="KW-1185">Reference proteome</keyword>
<feature type="site" description="Important for substrate specificity" evidence="4">
    <location>
        <position position="19"/>
    </location>
</feature>
<comment type="caution">
    <text evidence="4">Lacks conserved residue(s) required for the propagation of feature annotation.</text>
</comment>
<dbReference type="AlphaFoldDB" id="A0A640WJQ0"/>
<proteinExistence type="inferred from homology"/>
<keyword evidence="4" id="KW-0963">Cytoplasm</keyword>
<dbReference type="InterPro" id="IPR003697">
    <property type="entry name" value="Maf-like"/>
</dbReference>
<accession>A0A640WJQ0</accession>
<dbReference type="Proteomes" id="UP000466024">
    <property type="component" value="Unassembled WGS sequence"/>
</dbReference>
<evidence type="ECO:0000256" key="4">
    <source>
        <dbReference type="HAMAP-Rule" id="MF_00528"/>
    </source>
</evidence>
<dbReference type="Pfam" id="PF02545">
    <property type="entry name" value="Maf"/>
    <property type="match status" value="1"/>
</dbReference>
<comment type="catalytic activity">
    <reaction evidence="4">
        <text>UTP + H2O = UMP + diphosphate + H(+)</text>
        <dbReference type="Rhea" id="RHEA:29395"/>
        <dbReference type="ChEBI" id="CHEBI:15377"/>
        <dbReference type="ChEBI" id="CHEBI:15378"/>
        <dbReference type="ChEBI" id="CHEBI:33019"/>
        <dbReference type="ChEBI" id="CHEBI:46398"/>
        <dbReference type="ChEBI" id="CHEBI:57865"/>
        <dbReference type="EC" id="3.6.1.9"/>
    </reaction>
</comment>
<dbReference type="SUPFAM" id="SSF52972">
    <property type="entry name" value="ITPase-like"/>
    <property type="match status" value="1"/>
</dbReference>